<evidence type="ECO:0000259" key="7">
    <source>
        <dbReference type="SMART" id="SM00842"/>
    </source>
</evidence>
<gene>
    <name evidence="5 8" type="primary">ftsA</name>
    <name evidence="8" type="ORF">COU05_00320</name>
</gene>
<dbReference type="NCBIfam" id="TIGR01174">
    <property type="entry name" value="ftsA"/>
    <property type="match status" value="1"/>
</dbReference>
<proteinExistence type="inferred from homology"/>
<dbReference type="SUPFAM" id="SSF53067">
    <property type="entry name" value="Actin-like ATPase domain"/>
    <property type="match status" value="2"/>
</dbReference>
<dbReference type="InterPro" id="IPR020823">
    <property type="entry name" value="Cell_div_FtsA"/>
</dbReference>
<feature type="domain" description="SHS2" evidence="7">
    <location>
        <begin position="6"/>
        <end position="195"/>
    </location>
</feature>
<protein>
    <recommendedName>
        <fullName evidence="5 6">Cell division protein FtsA</fullName>
    </recommendedName>
</protein>
<comment type="subcellular location">
    <subcellularLocation>
        <location evidence="5">Cell membrane</location>
        <topology evidence="5">Peripheral membrane protein</topology>
        <orientation evidence="5">Cytoplasmic side</orientation>
    </subcellularLocation>
    <text evidence="5">Localizes to the Z ring in an FtsZ-dependent manner. Targeted to the membrane through a conserved C-terminal amphipathic helix.</text>
</comment>
<dbReference type="InterPro" id="IPR043129">
    <property type="entry name" value="ATPase_NBD"/>
</dbReference>
<dbReference type="HAMAP" id="MF_02033">
    <property type="entry name" value="FtsA"/>
    <property type="match status" value="1"/>
</dbReference>
<keyword evidence="2 5" id="KW-0132">Cell division</keyword>
<comment type="similarity">
    <text evidence="5 6">Belongs to the FtsA/MreB family.</text>
</comment>
<dbReference type="PIRSF" id="PIRSF003101">
    <property type="entry name" value="FtsA"/>
    <property type="match status" value="1"/>
</dbReference>
<dbReference type="PANTHER" id="PTHR32432">
    <property type="entry name" value="CELL DIVISION PROTEIN FTSA-RELATED"/>
    <property type="match status" value="1"/>
</dbReference>
<evidence type="ECO:0000256" key="5">
    <source>
        <dbReference type="HAMAP-Rule" id="MF_02033"/>
    </source>
</evidence>
<name>A0A2H0UVA6_9BACT</name>
<keyword evidence="3 5" id="KW-0472">Membrane</keyword>
<dbReference type="Gene3D" id="3.30.420.40">
    <property type="match status" value="2"/>
</dbReference>
<comment type="function">
    <text evidence="5 6">Cell division protein that is involved in the assembly of the Z ring. May serve as a membrane anchor for the Z ring.</text>
</comment>
<dbReference type="GO" id="GO:0009898">
    <property type="term" value="C:cytoplasmic side of plasma membrane"/>
    <property type="evidence" value="ECO:0007669"/>
    <property type="project" value="UniProtKB-UniRule"/>
</dbReference>
<dbReference type="InterPro" id="IPR003494">
    <property type="entry name" value="SHS2_FtsA"/>
</dbReference>
<organism evidence="8 9">
    <name type="scientific">bacterium (Candidatus Gribaldobacteria) CG10_big_fil_rev_8_21_14_0_10_37_21</name>
    <dbReference type="NCBI Taxonomy" id="2014275"/>
    <lineage>
        <taxon>Bacteria</taxon>
        <taxon>Candidatus Gribaldobacteria</taxon>
    </lineage>
</organism>
<keyword evidence="4 5" id="KW-0131">Cell cycle</keyword>
<dbReference type="Pfam" id="PF14450">
    <property type="entry name" value="FtsA"/>
    <property type="match status" value="1"/>
</dbReference>
<comment type="caution">
    <text evidence="8">The sequence shown here is derived from an EMBL/GenBank/DDBJ whole genome shotgun (WGS) entry which is preliminary data.</text>
</comment>
<dbReference type="EMBL" id="PFAX01000004">
    <property type="protein sequence ID" value="PIR90747.1"/>
    <property type="molecule type" value="Genomic_DNA"/>
</dbReference>
<dbReference type="AlphaFoldDB" id="A0A2H0UVA6"/>
<evidence type="ECO:0000256" key="3">
    <source>
        <dbReference type="ARBA" id="ARBA00023136"/>
    </source>
</evidence>
<dbReference type="GO" id="GO:0043093">
    <property type="term" value="P:FtsZ-dependent cytokinesis"/>
    <property type="evidence" value="ECO:0007669"/>
    <property type="project" value="UniProtKB-UniRule"/>
</dbReference>
<dbReference type="PANTHER" id="PTHR32432:SF4">
    <property type="entry name" value="CELL DIVISION PROTEIN FTSA"/>
    <property type="match status" value="1"/>
</dbReference>
<evidence type="ECO:0000256" key="1">
    <source>
        <dbReference type="ARBA" id="ARBA00022475"/>
    </source>
</evidence>
<dbReference type="Proteomes" id="UP000230132">
    <property type="component" value="Unassembled WGS sequence"/>
</dbReference>
<accession>A0A2H0UVA6</accession>
<reference evidence="9" key="1">
    <citation type="submission" date="2017-09" db="EMBL/GenBank/DDBJ databases">
        <title>Depth-based differentiation of microbial function through sediment-hosted aquifers and enrichment of novel symbionts in the deep terrestrial subsurface.</title>
        <authorList>
            <person name="Probst A.J."/>
            <person name="Ladd B."/>
            <person name="Jarett J.K."/>
            <person name="Geller-Mcgrath D.E."/>
            <person name="Sieber C.M.K."/>
            <person name="Emerson J.B."/>
            <person name="Anantharaman K."/>
            <person name="Thomas B.C."/>
            <person name="Malmstrom R."/>
            <person name="Stieglmeier M."/>
            <person name="Klingl A."/>
            <person name="Woyke T."/>
            <person name="Ryan C.M."/>
            <person name="Banfield J.F."/>
        </authorList>
    </citation>
    <scope>NUCLEOTIDE SEQUENCE [LARGE SCALE GENOMIC DNA]</scope>
</reference>
<dbReference type="GO" id="GO:0032153">
    <property type="term" value="C:cell division site"/>
    <property type="evidence" value="ECO:0007669"/>
    <property type="project" value="UniProtKB-UniRule"/>
</dbReference>
<evidence type="ECO:0000313" key="9">
    <source>
        <dbReference type="Proteomes" id="UP000230132"/>
    </source>
</evidence>
<keyword evidence="1 5" id="KW-1003">Cell membrane</keyword>
<sequence length="416" mass="45491">MKNQIFTSLDIGSHSIKGVCLKQNNEGIFEALAHSHRPCFVGVRAGEVIKPEEVAKAIQRVKSELGKKVNLKIKKVFVNISGAHISSVPSQGLVSVSRADQKISKEDVKRVLKAAEAINLPSNREILEVFPKEFIIDGEGGLKDPAGLEGIRLEVKVILSTIFSPVLANLYQAVEGAGLEIEDIILSPLAQARAILNEEQKELGVALVDLGFATTSLAIFEKGDLIDFAIFPVGSSHITNDLAILLRTEIETAENIKKQYAKLAILGKKAPTWGQKKEKSAKEDLIEIPEKAIKFSRKFLLNIVESRVDEIFSEVEKHLKKMTGQEQLPAGLVLTGGGASLPGIVEFAKEKFNLPCRVAQIYGIKGADGQEFSACYGMAMYALEKEGSFEHQKSGGTSFFAKIKKFFKIVFKAFLP</sequence>
<dbReference type="CDD" id="cd24048">
    <property type="entry name" value="ASKHA_NBD_FtsA"/>
    <property type="match status" value="1"/>
</dbReference>
<evidence type="ECO:0000256" key="6">
    <source>
        <dbReference type="PIRNR" id="PIRNR003101"/>
    </source>
</evidence>
<evidence type="ECO:0000256" key="2">
    <source>
        <dbReference type="ARBA" id="ARBA00022618"/>
    </source>
</evidence>
<evidence type="ECO:0000256" key="4">
    <source>
        <dbReference type="ARBA" id="ARBA00023306"/>
    </source>
</evidence>
<comment type="subunit">
    <text evidence="5">Self-interacts. Interacts with FtsZ.</text>
</comment>
<dbReference type="InterPro" id="IPR050696">
    <property type="entry name" value="FtsA/MreB"/>
</dbReference>
<evidence type="ECO:0000313" key="8">
    <source>
        <dbReference type="EMBL" id="PIR90747.1"/>
    </source>
</evidence>
<dbReference type="SMART" id="SM00842">
    <property type="entry name" value="FtsA"/>
    <property type="match status" value="1"/>
</dbReference>
<dbReference type="Pfam" id="PF02491">
    <property type="entry name" value="SHS2_FTSA"/>
    <property type="match status" value="1"/>
</dbReference>